<dbReference type="InterPro" id="IPR011033">
    <property type="entry name" value="PRC_barrel-like_sf"/>
</dbReference>
<gene>
    <name evidence="3" type="ordered locus">Bcen_5289</name>
</gene>
<accession>A0A0H2XZQ1</accession>
<evidence type="ECO:0000259" key="2">
    <source>
        <dbReference type="Pfam" id="PF05239"/>
    </source>
</evidence>
<dbReference type="PANTHER" id="PTHR36505:SF1">
    <property type="entry name" value="BLR1072 PROTEIN"/>
    <property type="match status" value="1"/>
</dbReference>
<sequence length="142" mass="15474">MRMLHTPDRSGDDGNGGKLVERDAGDEPGHMVTTADVLRGSKIIASDGEDIGNVFDIVLDLHHGKIAYAVASSGGMGEMLCAIPWSAMKYDVGDKCFHLDVTAAHVKSTPGFDDEHWPVMTQSQWGLSLHQYYNRAPYWVAG</sequence>
<evidence type="ECO:0000256" key="1">
    <source>
        <dbReference type="SAM" id="MobiDB-lite"/>
    </source>
</evidence>
<feature type="compositionally biased region" description="Basic and acidic residues" evidence="1">
    <location>
        <begin position="19"/>
        <end position="29"/>
    </location>
</feature>
<protein>
    <submittedName>
        <fullName evidence="3">PRC-barrel</fullName>
    </submittedName>
</protein>
<dbReference type="PANTHER" id="PTHR36505">
    <property type="entry name" value="BLR1072 PROTEIN"/>
    <property type="match status" value="1"/>
</dbReference>
<feature type="domain" description="PRC-barrel" evidence="2">
    <location>
        <begin position="38"/>
        <end position="104"/>
    </location>
</feature>
<feature type="compositionally biased region" description="Basic and acidic residues" evidence="1">
    <location>
        <begin position="1"/>
        <end position="12"/>
    </location>
</feature>
<evidence type="ECO:0000313" key="3">
    <source>
        <dbReference type="EMBL" id="ABF80163.1"/>
    </source>
</evidence>
<dbReference type="InterPro" id="IPR027275">
    <property type="entry name" value="PRC-brl_dom"/>
</dbReference>
<dbReference type="SUPFAM" id="SSF50346">
    <property type="entry name" value="PRC-barrel domain"/>
    <property type="match status" value="1"/>
</dbReference>
<dbReference type="Gene3D" id="2.30.30.240">
    <property type="entry name" value="PRC-barrel domain"/>
    <property type="match status" value="1"/>
</dbReference>
<name>A0A0H2XZQ1_BURO1</name>
<feature type="region of interest" description="Disordered" evidence="1">
    <location>
        <begin position="1"/>
        <end position="31"/>
    </location>
</feature>
<dbReference type="AlphaFoldDB" id="A0A0H2XZQ1"/>
<dbReference type="EMBL" id="CP000379">
    <property type="protein sequence ID" value="ABF80163.1"/>
    <property type="molecule type" value="Genomic_DNA"/>
</dbReference>
<dbReference type="HOGENOM" id="CLU_108884_1_1_4"/>
<organism evidence="3">
    <name type="scientific">Burkholderia orbicola (strain AU 1054)</name>
    <dbReference type="NCBI Taxonomy" id="331271"/>
    <lineage>
        <taxon>Bacteria</taxon>
        <taxon>Pseudomonadati</taxon>
        <taxon>Pseudomonadota</taxon>
        <taxon>Betaproteobacteria</taxon>
        <taxon>Burkholderiales</taxon>
        <taxon>Burkholderiaceae</taxon>
        <taxon>Burkholderia</taxon>
        <taxon>Burkholderia cepacia complex</taxon>
        <taxon>Burkholderia orbicola</taxon>
    </lineage>
</organism>
<reference evidence="3" key="1">
    <citation type="submission" date="2006-05" db="EMBL/GenBank/DDBJ databases">
        <title>Complete sequence of chromosome 2 of Burkholderia cenocepacia AU 1054.</title>
        <authorList>
            <consortium name="US DOE Joint Genome Institute"/>
            <person name="Copeland A."/>
            <person name="Lucas S."/>
            <person name="Lapidus A."/>
            <person name="Barry K."/>
            <person name="Detter J.C."/>
            <person name="Glavina del Rio T."/>
            <person name="Hammon N."/>
            <person name="Israni S."/>
            <person name="Dalin E."/>
            <person name="Tice H."/>
            <person name="Pitluck S."/>
            <person name="Chain P."/>
            <person name="Malfatti S."/>
            <person name="Shin M."/>
            <person name="Vergez L."/>
            <person name="Schmutz J."/>
            <person name="Larimer F."/>
            <person name="Land M."/>
            <person name="Hauser L."/>
            <person name="Kyrpides N."/>
            <person name="Lykidis A."/>
            <person name="LiPuma J.J."/>
            <person name="Konstantinidis K."/>
            <person name="Tiedje J.M."/>
            <person name="Richardson P."/>
        </authorList>
    </citation>
    <scope>NUCLEOTIDE SEQUENCE [LARGE SCALE GENOMIC DNA]</scope>
    <source>
        <strain evidence="3">AU 1054</strain>
    </source>
</reference>
<dbReference type="Pfam" id="PF05239">
    <property type="entry name" value="PRC"/>
    <property type="match status" value="1"/>
</dbReference>
<proteinExistence type="predicted"/>